<dbReference type="Proteomes" id="UP001153328">
    <property type="component" value="Unassembled WGS sequence"/>
</dbReference>
<protein>
    <recommendedName>
        <fullName evidence="5">HTH asnC-type domain-containing protein</fullName>
    </recommendedName>
</protein>
<keyword evidence="7" id="KW-1185">Reference proteome</keyword>
<feature type="region of interest" description="Disordered" evidence="4">
    <location>
        <begin position="349"/>
        <end position="369"/>
    </location>
</feature>
<feature type="domain" description="HTH asnC-type" evidence="5">
    <location>
        <begin position="203"/>
        <end position="263"/>
    </location>
</feature>
<accession>A0A9W4ED12</accession>
<dbReference type="InterPro" id="IPR019887">
    <property type="entry name" value="Tscrpt_reg_AsnC/Lrp_C"/>
</dbReference>
<evidence type="ECO:0000313" key="7">
    <source>
        <dbReference type="Proteomes" id="UP001153328"/>
    </source>
</evidence>
<dbReference type="GO" id="GO:0005829">
    <property type="term" value="C:cytosol"/>
    <property type="evidence" value="ECO:0007669"/>
    <property type="project" value="TreeGrafter"/>
</dbReference>
<dbReference type="Gene3D" id="1.10.10.10">
    <property type="entry name" value="Winged helix-like DNA-binding domain superfamily/Winged helix DNA-binding domain"/>
    <property type="match status" value="2"/>
</dbReference>
<keyword evidence="1" id="KW-0805">Transcription regulation</keyword>
<dbReference type="Pfam" id="PF01037">
    <property type="entry name" value="AsnC_trans_reg"/>
    <property type="match status" value="1"/>
</dbReference>
<dbReference type="PRINTS" id="PR00033">
    <property type="entry name" value="HTHASNC"/>
</dbReference>
<organism evidence="6 7">
    <name type="scientific">Actinacidiphila bryophytorum</name>
    <dbReference type="NCBI Taxonomy" id="1436133"/>
    <lineage>
        <taxon>Bacteria</taxon>
        <taxon>Bacillati</taxon>
        <taxon>Actinomycetota</taxon>
        <taxon>Actinomycetes</taxon>
        <taxon>Kitasatosporales</taxon>
        <taxon>Streptomycetaceae</taxon>
        <taxon>Actinacidiphila</taxon>
    </lineage>
</organism>
<evidence type="ECO:0000256" key="4">
    <source>
        <dbReference type="SAM" id="MobiDB-lite"/>
    </source>
</evidence>
<dbReference type="InterPro" id="IPR011008">
    <property type="entry name" value="Dimeric_a/b-barrel"/>
</dbReference>
<name>A0A9W4ED12_9ACTN</name>
<dbReference type="SUPFAM" id="SSF54909">
    <property type="entry name" value="Dimeric alpha+beta barrel"/>
    <property type="match status" value="2"/>
</dbReference>
<dbReference type="EMBL" id="CAJVAX010000002">
    <property type="protein sequence ID" value="CAG7613195.1"/>
    <property type="molecule type" value="Genomic_DNA"/>
</dbReference>
<gene>
    <name evidence="6" type="ORF">SBRY_100133</name>
</gene>
<evidence type="ECO:0000313" key="6">
    <source>
        <dbReference type="EMBL" id="CAG7613195.1"/>
    </source>
</evidence>
<dbReference type="Pfam" id="PF13412">
    <property type="entry name" value="HTH_24"/>
    <property type="match status" value="1"/>
</dbReference>
<dbReference type="PROSITE" id="PS50956">
    <property type="entry name" value="HTH_ASNC_2"/>
    <property type="match status" value="2"/>
</dbReference>
<proteinExistence type="predicted"/>
<dbReference type="Pfam" id="PF13404">
    <property type="entry name" value="HTH_AsnC-type"/>
    <property type="match status" value="1"/>
</dbReference>
<dbReference type="AlphaFoldDB" id="A0A9W4ED12"/>
<dbReference type="PANTHER" id="PTHR30154">
    <property type="entry name" value="LEUCINE-RESPONSIVE REGULATORY PROTEIN"/>
    <property type="match status" value="1"/>
</dbReference>
<keyword evidence="2" id="KW-0238">DNA-binding</keyword>
<dbReference type="PANTHER" id="PTHR30154:SF34">
    <property type="entry name" value="TRANSCRIPTIONAL REGULATOR AZLB"/>
    <property type="match status" value="1"/>
</dbReference>
<dbReference type="SMART" id="SM00344">
    <property type="entry name" value="HTH_ASNC"/>
    <property type="match status" value="2"/>
</dbReference>
<evidence type="ECO:0000256" key="1">
    <source>
        <dbReference type="ARBA" id="ARBA00023015"/>
    </source>
</evidence>
<dbReference type="InterPro" id="IPR000485">
    <property type="entry name" value="AsnC-type_HTH_dom"/>
</dbReference>
<dbReference type="GO" id="GO:0043200">
    <property type="term" value="P:response to amino acid"/>
    <property type="evidence" value="ECO:0007669"/>
    <property type="project" value="TreeGrafter"/>
</dbReference>
<keyword evidence="3" id="KW-0804">Transcription</keyword>
<evidence type="ECO:0000259" key="5">
    <source>
        <dbReference type="PROSITE" id="PS50956"/>
    </source>
</evidence>
<dbReference type="InterPro" id="IPR036388">
    <property type="entry name" value="WH-like_DNA-bd_sf"/>
</dbReference>
<reference evidence="6" key="1">
    <citation type="submission" date="2021-06" db="EMBL/GenBank/DDBJ databases">
        <authorList>
            <person name="Arsene-Ploetze F."/>
        </authorList>
    </citation>
    <scope>NUCLEOTIDE SEQUENCE</scope>
    <source>
        <strain evidence="6">SBRY1</strain>
    </source>
</reference>
<comment type="caution">
    <text evidence="6">The sequence shown here is derived from an EMBL/GenBank/DDBJ whole genome shotgun (WGS) entry which is preliminary data.</text>
</comment>
<evidence type="ECO:0000256" key="3">
    <source>
        <dbReference type="ARBA" id="ARBA00023163"/>
    </source>
</evidence>
<dbReference type="GO" id="GO:0043565">
    <property type="term" value="F:sequence-specific DNA binding"/>
    <property type="evidence" value="ECO:0007669"/>
    <property type="project" value="InterPro"/>
</dbReference>
<evidence type="ECO:0000256" key="2">
    <source>
        <dbReference type="ARBA" id="ARBA00023125"/>
    </source>
</evidence>
<sequence>MCTDPYGGVLLLKKSDKKPDRKSDRHGDPYSDLDRQIACALQVNGRASWARIAQVLGVSERTVARRAQPLLDSGVIRVVATVDTQRIGWGEPVLLRLRCRPGTTRDVAQALADSRETRTVMLTEGSTDCFVEVVPPHQDWLRELLLDRLPGISAVAAHHAHSTLRFFRAAHEWHTQALDGQQTGLLERKGLPPFAAVDDVARLSDEEEQVVHALAANGRLPIGTLATRVGVAPATASRQVDGLIRRGVVRIRAEVDRSLLGLPTEALLWLRVGPSHLERIGQALGEHPAVRMVVAVTGDYQLCADLFLGGRWDLYEFLTRTLGAFDGIIDFEVLDVLATIKRAGLVIRDPRGRPGTGRPQRAAGRGAPR</sequence>
<feature type="domain" description="HTH asnC-type" evidence="5">
    <location>
        <begin position="30"/>
        <end position="90"/>
    </location>
</feature>
<feature type="compositionally biased region" description="Low complexity" evidence="4">
    <location>
        <begin position="356"/>
        <end position="369"/>
    </location>
</feature>
<dbReference type="InterPro" id="IPR019888">
    <property type="entry name" value="Tscrpt_reg_AsnC-like"/>
</dbReference>
<dbReference type="SUPFAM" id="SSF46785">
    <property type="entry name" value="Winged helix' DNA-binding domain"/>
    <property type="match status" value="2"/>
</dbReference>
<dbReference type="Gene3D" id="3.30.70.920">
    <property type="match status" value="2"/>
</dbReference>
<dbReference type="InterPro" id="IPR036390">
    <property type="entry name" value="WH_DNA-bd_sf"/>
</dbReference>